<protein>
    <submittedName>
        <fullName evidence="1">Uncharacterized protein</fullName>
    </submittedName>
</protein>
<dbReference type="Proteomes" id="UP001249851">
    <property type="component" value="Unassembled WGS sequence"/>
</dbReference>
<comment type="caution">
    <text evidence="1">The sequence shown here is derived from an EMBL/GenBank/DDBJ whole genome shotgun (WGS) entry which is preliminary data.</text>
</comment>
<keyword evidence="2" id="KW-1185">Reference proteome</keyword>
<proteinExistence type="predicted"/>
<gene>
    <name evidence="1" type="ORF">P5673_004554</name>
</gene>
<name>A0AAD9R0I2_ACRCE</name>
<evidence type="ECO:0000313" key="2">
    <source>
        <dbReference type="Proteomes" id="UP001249851"/>
    </source>
</evidence>
<reference evidence="1" key="1">
    <citation type="journal article" date="2023" name="G3 (Bethesda)">
        <title>Whole genome assembly and annotation of the endangered Caribbean coral Acropora cervicornis.</title>
        <authorList>
            <person name="Selwyn J.D."/>
            <person name="Vollmer S.V."/>
        </authorList>
    </citation>
    <scope>NUCLEOTIDE SEQUENCE</scope>
    <source>
        <strain evidence="1">K2</strain>
    </source>
</reference>
<sequence length="28" mass="3196">MAHRVCHLSEKAFTRPAIADTTRNRKGK</sequence>
<dbReference type="AlphaFoldDB" id="A0AAD9R0I2"/>
<dbReference type="EMBL" id="JARQWQ010000007">
    <property type="protein sequence ID" value="KAK2570849.1"/>
    <property type="molecule type" value="Genomic_DNA"/>
</dbReference>
<reference evidence="1" key="2">
    <citation type="journal article" date="2023" name="Science">
        <title>Genomic signatures of disease resistance in endangered staghorn corals.</title>
        <authorList>
            <person name="Vollmer S.V."/>
            <person name="Selwyn J.D."/>
            <person name="Despard B.A."/>
            <person name="Roesel C.L."/>
        </authorList>
    </citation>
    <scope>NUCLEOTIDE SEQUENCE</scope>
    <source>
        <strain evidence="1">K2</strain>
    </source>
</reference>
<evidence type="ECO:0000313" key="1">
    <source>
        <dbReference type="EMBL" id="KAK2570849.1"/>
    </source>
</evidence>
<accession>A0AAD9R0I2</accession>
<organism evidence="1 2">
    <name type="scientific">Acropora cervicornis</name>
    <name type="common">Staghorn coral</name>
    <dbReference type="NCBI Taxonomy" id="6130"/>
    <lineage>
        <taxon>Eukaryota</taxon>
        <taxon>Metazoa</taxon>
        <taxon>Cnidaria</taxon>
        <taxon>Anthozoa</taxon>
        <taxon>Hexacorallia</taxon>
        <taxon>Scleractinia</taxon>
        <taxon>Astrocoeniina</taxon>
        <taxon>Acroporidae</taxon>
        <taxon>Acropora</taxon>
    </lineage>
</organism>